<evidence type="ECO:0000313" key="2">
    <source>
        <dbReference type="EMBL" id="CAA9253329.1"/>
    </source>
</evidence>
<feature type="compositionally biased region" description="Pro residues" evidence="1">
    <location>
        <begin position="430"/>
        <end position="442"/>
    </location>
</feature>
<feature type="compositionally biased region" description="Basic and acidic residues" evidence="1">
    <location>
        <begin position="172"/>
        <end position="183"/>
    </location>
</feature>
<feature type="compositionally biased region" description="Basic residues" evidence="1">
    <location>
        <begin position="396"/>
        <end position="405"/>
    </location>
</feature>
<feature type="non-terminal residue" evidence="2">
    <location>
        <position position="1"/>
    </location>
</feature>
<feature type="compositionally biased region" description="Basic residues" evidence="1">
    <location>
        <begin position="157"/>
        <end position="171"/>
    </location>
</feature>
<protein>
    <submittedName>
        <fullName evidence="2">Nitrilotriacetate monooxygenase component A</fullName>
        <ecNumber evidence="2">1.14.13.-</ecNumber>
    </submittedName>
</protein>
<sequence length="442" mass="49843">EPASVEARRLHAPGQHPYRRLALSRRLPGCQFQLRPLQALHPDAGARQVRRLLHGGPPGAAQHADRGAEAQPYRQQLRPADPAAGAGRGDGAYRPHRHGLDHLQRALPHRPQVRLARPYQRRQGRVEPRHHLQPRRGAEFRPGRAHGPWRALPARPRILRGRHRPLGRLGRRRADPRRGERHLLRPGPGEAAQPCGPRVQGARPAECRPSHPGLARRRPGRRLRGRPPDRRRDRRGRLRRRGDARRGPAALCRHQGTHARPRPRPGAPEAPPRLLRRSRRHGGGGAGEARPSRQPGPLRQRHRLPLHRPRHRCLDLRPGRPAAAHPRDQCQQDRPRAGHRPGRARRADGPPARPAPWRLCRPRHGRHAAHHRRRDGGLARGARRGRLQHHVPLAPRRPRRFRRPRGAGAAAPRPLPPGVRGPDPARESRPPPSPQPLLPGEL</sequence>
<feature type="compositionally biased region" description="Basic and acidic residues" evidence="1">
    <location>
        <begin position="124"/>
        <end position="142"/>
    </location>
</feature>
<name>A0A6J4IL01_9PROT</name>
<dbReference type="EC" id="1.14.13.-" evidence="2"/>
<feature type="non-terminal residue" evidence="2">
    <location>
        <position position="442"/>
    </location>
</feature>
<accession>A0A6J4IL01</accession>
<feature type="compositionally biased region" description="Basic residues" evidence="1">
    <location>
        <begin position="214"/>
        <end position="225"/>
    </location>
</feature>
<feature type="region of interest" description="Disordered" evidence="1">
    <location>
        <begin position="52"/>
        <end position="74"/>
    </location>
</feature>
<keyword evidence="2" id="KW-0503">Monooxygenase</keyword>
<feature type="region of interest" description="Disordered" evidence="1">
    <location>
        <begin position="102"/>
        <end position="442"/>
    </location>
</feature>
<gene>
    <name evidence="2" type="ORF">AVDCRST_MAG27-2678</name>
</gene>
<feature type="compositionally biased region" description="Basic residues" evidence="1">
    <location>
        <begin position="360"/>
        <end position="374"/>
    </location>
</feature>
<reference evidence="2" key="1">
    <citation type="submission" date="2020-02" db="EMBL/GenBank/DDBJ databases">
        <authorList>
            <person name="Meier V. D."/>
        </authorList>
    </citation>
    <scope>NUCLEOTIDE SEQUENCE</scope>
    <source>
        <strain evidence="2">AVDCRST_MAG27</strain>
    </source>
</reference>
<dbReference type="EMBL" id="CADCTD010000093">
    <property type="protein sequence ID" value="CAA9253329.1"/>
    <property type="molecule type" value="Genomic_DNA"/>
</dbReference>
<feature type="compositionally biased region" description="Basic residues" evidence="1">
    <location>
        <begin position="232"/>
        <end position="243"/>
    </location>
</feature>
<evidence type="ECO:0000256" key="1">
    <source>
        <dbReference type="SAM" id="MobiDB-lite"/>
    </source>
</evidence>
<feature type="compositionally biased region" description="Low complexity" evidence="1">
    <location>
        <begin position="288"/>
        <end position="298"/>
    </location>
</feature>
<dbReference type="GO" id="GO:0004497">
    <property type="term" value="F:monooxygenase activity"/>
    <property type="evidence" value="ECO:0007669"/>
    <property type="project" value="UniProtKB-KW"/>
</dbReference>
<dbReference type="AlphaFoldDB" id="A0A6J4IL01"/>
<feature type="compositionally biased region" description="Basic residues" evidence="1">
    <location>
        <begin position="299"/>
        <end position="311"/>
    </location>
</feature>
<organism evidence="2">
    <name type="scientific">uncultured Craurococcus sp</name>
    <dbReference type="NCBI Taxonomy" id="1135998"/>
    <lineage>
        <taxon>Bacteria</taxon>
        <taxon>Pseudomonadati</taxon>
        <taxon>Pseudomonadota</taxon>
        <taxon>Alphaproteobacteria</taxon>
        <taxon>Acetobacterales</taxon>
        <taxon>Acetobacteraceae</taxon>
        <taxon>Craurococcus</taxon>
        <taxon>environmental samples</taxon>
    </lineage>
</organism>
<proteinExistence type="predicted"/>
<keyword evidence="2" id="KW-0560">Oxidoreductase</keyword>
<feature type="compositionally biased region" description="Basic and acidic residues" evidence="1">
    <location>
        <begin position="325"/>
        <end position="336"/>
    </location>
</feature>